<dbReference type="EMBL" id="BAMD01000043">
    <property type="protein sequence ID" value="GAF04345.1"/>
    <property type="molecule type" value="Genomic_DNA"/>
</dbReference>
<organism evidence="2 3">
    <name type="scientific">Saccharicrinis fermentans DSM 9555 = JCM 21142</name>
    <dbReference type="NCBI Taxonomy" id="869213"/>
    <lineage>
        <taxon>Bacteria</taxon>
        <taxon>Pseudomonadati</taxon>
        <taxon>Bacteroidota</taxon>
        <taxon>Bacteroidia</taxon>
        <taxon>Marinilabiliales</taxon>
        <taxon>Marinilabiliaceae</taxon>
        <taxon>Saccharicrinis</taxon>
    </lineage>
</organism>
<reference evidence="2 3" key="1">
    <citation type="journal article" date="2014" name="Genome Announc.">
        <title>Draft Genome Sequence of Cytophaga fermentans JCM 21142T, a Facultative Anaerobe Isolated from Marine Mud.</title>
        <authorList>
            <person name="Starns D."/>
            <person name="Oshima K."/>
            <person name="Suda W."/>
            <person name="Iino T."/>
            <person name="Yuki M."/>
            <person name="Inoue J."/>
            <person name="Kitamura K."/>
            <person name="Iida T."/>
            <person name="Darby A."/>
            <person name="Hattori M."/>
            <person name="Ohkuma M."/>
        </authorList>
    </citation>
    <scope>NUCLEOTIDE SEQUENCE [LARGE SCALE GENOMIC DNA]</scope>
    <source>
        <strain evidence="2 3">JCM 21142</strain>
    </source>
</reference>
<evidence type="ECO:0000313" key="3">
    <source>
        <dbReference type="Proteomes" id="UP000019402"/>
    </source>
</evidence>
<gene>
    <name evidence="2" type="ORF">JCM21142_73048</name>
</gene>
<dbReference type="Proteomes" id="UP000019402">
    <property type="component" value="Unassembled WGS sequence"/>
</dbReference>
<protein>
    <submittedName>
        <fullName evidence="2">Uncharacterized protein</fullName>
    </submittedName>
</protein>
<dbReference type="OrthoDB" id="627992at2"/>
<keyword evidence="1" id="KW-0472">Membrane</keyword>
<evidence type="ECO:0000313" key="2">
    <source>
        <dbReference type="EMBL" id="GAF04345.1"/>
    </source>
</evidence>
<name>W7Y0A8_9BACT</name>
<sequence length="142" mass="16842">MLYVEAYGLTYKRIAVFLALICIIIALVLSLKKLYQPHTNWVYYNKLALSAFICLLFMSFIPMDRIITRYNISYSETRDIPYILSLSKPNLKLIENLMNEKDELYSENAMILNNKIFDLNQKAANNNWQSWNFYIDSYKRAQ</sequence>
<keyword evidence="1" id="KW-1133">Transmembrane helix</keyword>
<feature type="transmembrane region" description="Helical" evidence="1">
    <location>
        <begin position="43"/>
        <end position="61"/>
    </location>
</feature>
<keyword evidence="3" id="KW-1185">Reference proteome</keyword>
<dbReference type="Pfam" id="PF13687">
    <property type="entry name" value="DUF4153"/>
    <property type="match status" value="1"/>
</dbReference>
<dbReference type="AlphaFoldDB" id="W7Y0A8"/>
<comment type="caution">
    <text evidence="2">The sequence shown here is derived from an EMBL/GenBank/DDBJ whole genome shotgun (WGS) entry which is preliminary data.</text>
</comment>
<dbReference type="InterPro" id="IPR025291">
    <property type="entry name" value="DUF4153"/>
</dbReference>
<accession>W7Y0A8</accession>
<proteinExistence type="predicted"/>
<feature type="transmembrane region" description="Helical" evidence="1">
    <location>
        <begin position="12"/>
        <end position="31"/>
    </location>
</feature>
<evidence type="ECO:0000256" key="1">
    <source>
        <dbReference type="SAM" id="Phobius"/>
    </source>
</evidence>
<keyword evidence="1" id="KW-0812">Transmembrane</keyword>